<dbReference type="WBParaSite" id="ECPE_0001042501-mRNA-1">
    <property type="protein sequence ID" value="ECPE_0001042501-mRNA-1"/>
    <property type="gene ID" value="ECPE_0001042501"/>
</dbReference>
<evidence type="ECO:0000313" key="1">
    <source>
        <dbReference type="EMBL" id="VDP86978.1"/>
    </source>
</evidence>
<evidence type="ECO:0000313" key="2">
    <source>
        <dbReference type="Proteomes" id="UP000272942"/>
    </source>
</evidence>
<sequence>MSGTPKYHSTDTQCFERIDHHHVAVMELFFLSARVSLFKCWRITPIRKDLEKPCGAQSSFEPEGIPQLE</sequence>
<keyword evidence="2" id="KW-1185">Reference proteome</keyword>
<dbReference type="EMBL" id="UZAN01049002">
    <property type="protein sequence ID" value="VDP86978.1"/>
    <property type="molecule type" value="Genomic_DNA"/>
</dbReference>
<dbReference type="AlphaFoldDB" id="A0A183ATV8"/>
<name>A0A183ATV8_9TREM</name>
<reference evidence="3" key="1">
    <citation type="submission" date="2016-06" db="UniProtKB">
        <authorList>
            <consortium name="WormBaseParasite"/>
        </authorList>
    </citation>
    <scope>IDENTIFICATION</scope>
</reference>
<accession>A0A183ATV8</accession>
<protein>
    <submittedName>
        <fullName evidence="1 3">Uncharacterized protein</fullName>
    </submittedName>
</protein>
<proteinExistence type="predicted"/>
<dbReference type="Proteomes" id="UP000272942">
    <property type="component" value="Unassembled WGS sequence"/>
</dbReference>
<reference evidence="1 2" key="2">
    <citation type="submission" date="2018-11" db="EMBL/GenBank/DDBJ databases">
        <authorList>
            <consortium name="Pathogen Informatics"/>
        </authorList>
    </citation>
    <scope>NUCLEOTIDE SEQUENCE [LARGE SCALE GENOMIC DNA]</scope>
    <source>
        <strain evidence="1 2">Egypt</strain>
    </source>
</reference>
<gene>
    <name evidence="1" type="ORF">ECPE_LOCUS10393</name>
</gene>
<organism evidence="3">
    <name type="scientific">Echinostoma caproni</name>
    <dbReference type="NCBI Taxonomy" id="27848"/>
    <lineage>
        <taxon>Eukaryota</taxon>
        <taxon>Metazoa</taxon>
        <taxon>Spiralia</taxon>
        <taxon>Lophotrochozoa</taxon>
        <taxon>Platyhelminthes</taxon>
        <taxon>Trematoda</taxon>
        <taxon>Digenea</taxon>
        <taxon>Plagiorchiida</taxon>
        <taxon>Echinostomata</taxon>
        <taxon>Echinostomatoidea</taxon>
        <taxon>Echinostomatidae</taxon>
        <taxon>Echinostoma</taxon>
    </lineage>
</organism>
<evidence type="ECO:0000313" key="3">
    <source>
        <dbReference type="WBParaSite" id="ECPE_0001042501-mRNA-1"/>
    </source>
</evidence>